<keyword evidence="5" id="KW-1185">Reference proteome</keyword>
<dbReference type="AlphaFoldDB" id="A0A4Q7MB23"/>
<organism evidence="4 5">
    <name type="scientific">Pseudobacter ginsenosidimutans</name>
    <dbReference type="NCBI Taxonomy" id="661488"/>
    <lineage>
        <taxon>Bacteria</taxon>
        <taxon>Pseudomonadati</taxon>
        <taxon>Bacteroidota</taxon>
        <taxon>Chitinophagia</taxon>
        <taxon>Chitinophagales</taxon>
        <taxon>Chitinophagaceae</taxon>
        <taxon>Pseudobacter</taxon>
    </lineage>
</organism>
<dbReference type="PROSITE" id="PS00636">
    <property type="entry name" value="DNAJ_1"/>
    <property type="match status" value="1"/>
</dbReference>
<feature type="domain" description="J" evidence="3">
    <location>
        <begin position="5"/>
        <end position="70"/>
    </location>
</feature>
<dbReference type="RefSeq" id="WP_130544369.1">
    <property type="nucleotide sequence ID" value="NZ_CP042431.1"/>
</dbReference>
<gene>
    <name evidence="4" type="ORF">EV199_5890</name>
</gene>
<evidence type="ECO:0000256" key="2">
    <source>
        <dbReference type="SAM" id="Phobius"/>
    </source>
</evidence>
<dbReference type="SUPFAM" id="SSF46565">
    <property type="entry name" value="Chaperone J-domain"/>
    <property type="match status" value="1"/>
</dbReference>
<sequence length="217" mass="25290">MIVKDYYKVLEVTPVASLQEIKKSFRRLAIKYHPDKNNGDHLAAARFVEIQEAWEVLSDPQKREEYNYNRWYTRRTGAGYTEKPLTPEEILASADKVKNAIASMNFFQVDFHSLSNHIQQLLSETNINILHQFNRINTNQSIIKNLLQAAAPLPLKEHLPVHASLMQLAGDDEEMKQLLQQALRTKKQRDQWDRYKWLVVILIIAFICWLMVAVSDT</sequence>
<dbReference type="GO" id="GO:0051787">
    <property type="term" value="F:misfolded protein binding"/>
    <property type="evidence" value="ECO:0007669"/>
    <property type="project" value="TreeGrafter"/>
</dbReference>
<keyword evidence="2" id="KW-0472">Membrane</keyword>
<dbReference type="InterPro" id="IPR036869">
    <property type="entry name" value="J_dom_sf"/>
</dbReference>
<evidence type="ECO:0000256" key="1">
    <source>
        <dbReference type="ARBA" id="ARBA00023186"/>
    </source>
</evidence>
<dbReference type="GO" id="GO:0051087">
    <property type="term" value="F:protein-folding chaperone binding"/>
    <property type="evidence" value="ECO:0007669"/>
    <property type="project" value="TreeGrafter"/>
</dbReference>
<protein>
    <submittedName>
        <fullName evidence="4">DnaJ-like protein</fullName>
    </submittedName>
</protein>
<dbReference type="CDD" id="cd06257">
    <property type="entry name" value="DnaJ"/>
    <property type="match status" value="1"/>
</dbReference>
<dbReference type="Pfam" id="PF00226">
    <property type="entry name" value="DnaJ"/>
    <property type="match status" value="1"/>
</dbReference>
<dbReference type="GO" id="GO:0036503">
    <property type="term" value="P:ERAD pathway"/>
    <property type="evidence" value="ECO:0007669"/>
    <property type="project" value="TreeGrafter"/>
</dbReference>
<dbReference type="SMART" id="SM00271">
    <property type="entry name" value="DnaJ"/>
    <property type="match status" value="1"/>
</dbReference>
<dbReference type="Proteomes" id="UP000293874">
    <property type="component" value="Unassembled WGS sequence"/>
</dbReference>
<evidence type="ECO:0000313" key="5">
    <source>
        <dbReference type="Proteomes" id="UP000293874"/>
    </source>
</evidence>
<evidence type="ECO:0000259" key="3">
    <source>
        <dbReference type="PROSITE" id="PS50076"/>
    </source>
</evidence>
<evidence type="ECO:0000313" key="4">
    <source>
        <dbReference type="EMBL" id="RZS65134.1"/>
    </source>
</evidence>
<comment type="caution">
    <text evidence="4">The sequence shown here is derived from an EMBL/GenBank/DDBJ whole genome shotgun (WGS) entry which is preliminary data.</text>
</comment>
<dbReference type="PRINTS" id="PR00625">
    <property type="entry name" value="JDOMAIN"/>
</dbReference>
<accession>A0A4Q7MB23</accession>
<dbReference type="InterPro" id="IPR018253">
    <property type="entry name" value="DnaJ_domain_CS"/>
</dbReference>
<keyword evidence="2" id="KW-1133">Transmembrane helix</keyword>
<name>A0A4Q7MB23_9BACT</name>
<reference evidence="4 5" key="1">
    <citation type="submission" date="2019-02" db="EMBL/GenBank/DDBJ databases">
        <title>Genomic Encyclopedia of Type Strains, Phase IV (KMG-IV): sequencing the most valuable type-strain genomes for metagenomic binning, comparative biology and taxonomic classification.</title>
        <authorList>
            <person name="Goeker M."/>
        </authorList>
    </citation>
    <scope>NUCLEOTIDE SEQUENCE [LARGE SCALE GENOMIC DNA]</scope>
    <source>
        <strain evidence="4 5">DSM 18116</strain>
    </source>
</reference>
<dbReference type="Gene3D" id="1.10.287.110">
    <property type="entry name" value="DnaJ domain"/>
    <property type="match status" value="1"/>
</dbReference>
<dbReference type="InterPro" id="IPR001623">
    <property type="entry name" value="DnaJ_domain"/>
</dbReference>
<dbReference type="PANTHER" id="PTHR44360">
    <property type="entry name" value="DNAJ HOMOLOG SUBFAMILY B MEMBER 9"/>
    <property type="match status" value="1"/>
</dbReference>
<dbReference type="PROSITE" id="PS50076">
    <property type="entry name" value="DNAJ_2"/>
    <property type="match status" value="1"/>
</dbReference>
<feature type="transmembrane region" description="Helical" evidence="2">
    <location>
        <begin position="195"/>
        <end position="214"/>
    </location>
</feature>
<dbReference type="EMBL" id="SGXA01000006">
    <property type="protein sequence ID" value="RZS65134.1"/>
    <property type="molecule type" value="Genomic_DNA"/>
</dbReference>
<dbReference type="OrthoDB" id="9779622at2"/>
<keyword evidence="2" id="KW-0812">Transmembrane</keyword>
<dbReference type="InterPro" id="IPR051948">
    <property type="entry name" value="Hsp70_co-chaperone_J-domain"/>
</dbReference>
<dbReference type="PANTHER" id="PTHR44360:SF1">
    <property type="entry name" value="DNAJ HOMOLOG SUBFAMILY B MEMBER 9"/>
    <property type="match status" value="1"/>
</dbReference>
<keyword evidence="1" id="KW-0143">Chaperone</keyword>
<proteinExistence type="predicted"/>